<proteinExistence type="predicted"/>
<keyword evidence="4" id="KW-1185">Reference proteome</keyword>
<reference evidence="1 3" key="2">
    <citation type="submission" date="2018-12" db="EMBL/GenBank/DDBJ databases">
        <title>Streptomyces griseoviridis F1-27 complete genome.</title>
        <authorList>
            <person name="Mariita R.M."/>
            <person name="Sello J.K."/>
        </authorList>
    </citation>
    <scope>NUCLEOTIDE SEQUENCE [LARGE SCALE GENOMIC DNA]</scope>
    <source>
        <strain evidence="1 3">F1-27</strain>
    </source>
</reference>
<sequence length="387" mass="41760">MTLRLEYDLALGPSSHVDRIVATVRAGLLAHRTDRLADIDMTYRTDARQDGLRLSLSVDLELGDFGMAERGSAGLVALLGGTSFRDPAIRNVTLSAFGPRGSDSFFPGPVRGTGLLEGAASPAPWLSVPVPKSAASQSWNEVSRTLVRAGVQVITDLSLNVNDQELTARAAAVAEEATTARPVALFFNATSRLEYAVRLVEKIATTVQPRTPNITLGIRLCPVAMGFSVLEYLRAWNVPIFAYTLASYPSGRTSWSQSAYASMIHAMGGDIVNVGLLSVPALESGTLYEAIMPLLSRGNGGKASLPALTGGVEPRVAYAYAAAVNDPVLLHTMTPVFRGGLEHRSIRKRVKAIREAVEAGRRSLDIERLFAERNSSVRNWQELEEER</sequence>
<dbReference type="InterPro" id="IPR036376">
    <property type="entry name" value="RuBisCO_lsu_C_sf"/>
</dbReference>
<dbReference type="EMBL" id="CP034687">
    <property type="protein sequence ID" value="AZS87125.1"/>
    <property type="molecule type" value="Genomic_DNA"/>
</dbReference>
<dbReference type="RefSeq" id="WP_127179927.1">
    <property type="nucleotide sequence ID" value="NZ_CP029078.1"/>
</dbReference>
<evidence type="ECO:0000313" key="3">
    <source>
        <dbReference type="Proteomes" id="UP000271291"/>
    </source>
</evidence>
<reference evidence="2 4" key="1">
    <citation type="submission" date="2018-04" db="EMBL/GenBank/DDBJ databases">
        <title>Complete genome sequences of Streptomyces griseoviridis K61 and characterization of antagonistic properties of biological control agents.</title>
        <authorList>
            <person name="Mariita R.M."/>
            <person name="Sello J.K."/>
        </authorList>
    </citation>
    <scope>NUCLEOTIDE SEQUENCE [LARGE SCALE GENOMIC DNA]</scope>
    <source>
        <strain evidence="2 4">K61</strain>
    </source>
</reference>
<dbReference type="EMBL" id="CP029078">
    <property type="protein sequence ID" value="QCN86020.1"/>
    <property type="molecule type" value="Genomic_DNA"/>
</dbReference>
<dbReference type="Gene3D" id="3.20.20.110">
    <property type="entry name" value="Ribulose bisphosphate carboxylase, large subunit, C-terminal domain"/>
    <property type="match status" value="1"/>
</dbReference>
<evidence type="ECO:0000313" key="2">
    <source>
        <dbReference type="EMBL" id="QCN86020.1"/>
    </source>
</evidence>
<dbReference type="AlphaFoldDB" id="A0A3S9ZH97"/>
<organism evidence="1 3">
    <name type="scientific">Streptomyces griseoviridis</name>
    <dbReference type="NCBI Taxonomy" id="45398"/>
    <lineage>
        <taxon>Bacteria</taxon>
        <taxon>Bacillati</taxon>
        <taxon>Actinomycetota</taxon>
        <taxon>Actinomycetes</taxon>
        <taxon>Kitasatosporales</taxon>
        <taxon>Streptomycetaceae</taxon>
        <taxon>Streptomyces</taxon>
    </lineage>
</organism>
<name>A0A3S9ZH97_STRGD</name>
<gene>
    <name evidence="2" type="ORF">DDJ31_14375</name>
    <name evidence="1" type="ORF">ELQ87_24900</name>
</gene>
<dbReference type="Proteomes" id="UP000501753">
    <property type="component" value="Chromosome"/>
</dbReference>
<protein>
    <recommendedName>
        <fullName evidence="5">Ribulose bisphosphate carboxylase large subunit C-terminal domain-containing protein</fullName>
    </recommendedName>
</protein>
<evidence type="ECO:0008006" key="5">
    <source>
        <dbReference type="Google" id="ProtNLM"/>
    </source>
</evidence>
<dbReference type="Proteomes" id="UP000271291">
    <property type="component" value="Chromosome"/>
</dbReference>
<evidence type="ECO:0000313" key="1">
    <source>
        <dbReference type="EMBL" id="AZS87125.1"/>
    </source>
</evidence>
<dbReference type="OrthoDB" id="3979211at2"/>
<dbReference type="GO" id="GO:0000287">
    <property type="term" value="F:magnesium ion binding"/>
    <property type="evidence" value="ECO:0007669"/>
    <property type="project" value="InterPro"/>
</dbReference>
<dbReference type="KEGG" id="sgd:ELQ87_24900"/>
<evidence type="ECO:0000313" key="4">
    <source>
        <dbReference type="Proteomes" id="UP000501753"/>
    </source>
</evidence>
<accession>A0A3S9ZH97</accession>